<evidence type="ECO:0000259" key="1">
    <source>
        <dbReference type="Pfam" id="PF08241"/>
    </source>
</evidence>
<dbReference type="InterPro" id="IPR013216">
    <property type="entry name" value="Methyltransf_11"/>
</dbReference>
<dbReference type="GO" id="GO:0032259">
    <property type="term" value="P:methylation"/>
    <property type="evidence" value="ECO:0007669"/>
    <property type="project" value="UniProtKB-KW"/>
</dbReference>
<protein>
    <submittedName>
        <fullName evidence="2">Methyltransferase domain protein</fullName>
    </submittedName>
</protein>
<organism evidence="2 3">
    <name type="scientific">Oxalobacter formigenes OXCC13</name>
    <dbReference type="NCBI Taxonomy" id="556269"/>
    <lineage>
        <taxon>Bacteria</taxon>
        <taxon>Pseudomonadati</taxon>
        <taxon>Pseudomonadota</taxon>
        <taxon>Betaproteobacteria</taxon>
        <taxon>Burkholderiales</taxon>
        <taxon>Oxalobacteraceae</taxon>
        <taxon>Oxalobacter</taxon>
    </lineage>
</organism>
<dbReference type="PANTHER" id="PTHR43591">
    <property type="entry name" value="METHYLTRANSFERASE"/>
    <property type="match status" value="1"/>
</dbReference>
<sequence length="236" mass="26708">MNFSNRDYLDYCVRTIEPASTDSVLEVAAGTCACGRSLAPFAQTVTCLDTTPAMLEVGKKEAEKNRLNNMVFIKGQAEELPFPDSSFDIVISRLAFHHFPDTRLPFQEMTRVLKTGGKLVLIDMEAPEEPLRATRDKIESMRDPSHVKNLNQAELLKLFADQSLSIIKCEKTKIPVSLQNWLELTKTPDVTRTKIMNDMKSDMNGQAKTGFSPYLNENDIFFYQNWIMLIGKMTDA</sequence>
<evidence type="ECO:0000313" key="2">
    <source>
        <dbReference type="EMBL" id="EEO29994.1"/>
    </source>
</evidence>
<evidence type="ECO:0000313" key="3">
    <source>
        <dbReference type="Proteomes" id="UP000005089"/>
    </source>
</evidence>
<feature type="domain" description="Methyltransferase type 11" evidence="1">
    <location>
        <begin position="25"/>
        <end position="121"/>
    </location>
</feature>
<reference evidence="2 3" key="1">
    <citation type="submission" date="2009-02" db="EMBL/GenBank/DDBJ databases">
        <title>The Genome Sequence of Oxalobacter formigenes OXCC13.</title>
        <authorList>
            <consortium name="The Broad Institute Genome Sequencing Platform"/>
            <person name="Ward D."/>
            <person name="Young S.K."/>
            <person name="Kodira C.D."/>
            <person name="Zeng Q."/>
            <person name="Koehrsen M."/>
            <person name="Alvarado L."/>
            <person name="Berlin A."/>
            <person name="Borenstein D."/>
            <person name="Chen Z."/>
            <person name="Engels R."/>
            <person name="Freedman E."/>
            <person name="Gellesch M."/>
            <person name="Goldberg J."/>
            <person name="Griggs A."/>
            <person name="Gujja S."/>
            <person name="Heiman D."/>
            <person name="Hepburn T."/>
            <person name="Howarth C."/>
            <person name="Jen D."/>
            <person name="Larson L."/>
            <person name="Lewis B."/>
            <person name="Mehta T."/>
            <person name="Park D."/>
            <person name="Pearson M."/>
            <person name="Roberts A."/>
            <person name="Saif S."/>
            <person name="Shea T."/>
            <person name="Shenoy N."/>
            <person name="Sisk P."/>
            <person name="Stolte C."/>
            <person name="Sykes S."/>
            <person name="Walk T."/>
            <person name="White J."/>
            <person name="Yandava C."/>
            <person name="Allison M.J."/>
            <person name="Lander E."/>
            <person name="Nusbaum C."/>
            <person name="Galagan J."/>
            <person name="Birren B."/>
        </authorList>
    </citation>
    <scope>NUCLEOTIDE SEQUENCE [LARGE SCALE GENOMIC DNA]</scope>
    <source>
        <strain evidence="2 3">OXCC13</strain>
    </source>
</reference>
<dbReference type="CDD" id="cd02440">
    <property type="entry name" value="AdoMet_MTases"/>
    <property type="match status" value="1"/>
</dbReference>
<dbReference type="Pfam" id="PF08241">
    <property type="entry name" value="Methyltransf_11"/>
    <property type="match status" value="1"/>
</dbReference>
<dbReference type="GO" id="GO:0008757">
    <property type="term" value="F:S-adenosylmethionine-dependent methyltransferase activity"/>
    <property type="evidence" value="ECO:0007669"/>
    <property type="project" value="InterPro"/>
</dbReference>
<name>C3X9W8_OXAFO</name>
<dbReference type="Proteomes" id="UP000005089">
    <property type="component" value="Unassembled WGS sequence"/>
</dbReference>
<dbReference type="AlphaFoldDB" id="C3X9W8"/>
<accession>C3X9W8</accession>
<proteinExistence type="predicted"/>
<gene>
    <name evidence="2" type="ORF">OFBG_01022</name>
</gene>
<dbReference type="Gene3D" id="3.40.50.150">
    <property type="entry name" value="Vaccinia Virus protein VP39"/>
    <property type="match status" value="1"/>
</dbReference>
<keyword evidence="2" id="KW-0808">Transferase</keyword>
<dbReference type="STRING" id="847.BRW83_1124"/>
<keyword evidence="3" id="KW-1185">Reference proteome</keyword>
<dbReference type="InterPro" id="IPR029063">
    <property type="entry name" value="SAM-dependent_MTases_sf"/>
</dbReference>
<dbReference type="eggNOG" id="COG2226">
    <property type="taxonomic scope" value="Bacteria"/>
</dbReference>
<dbReference type="EMBL" id="GG658170">
    <property type="protein sequence ID" value="EEO29994.1"/>
    <property type="molecule type" value="Genomic_DNA"/>
</dbReference>
<dbReference type="SUPFAM" id="SSF53335">
    <property type="entry name" value="S-adenosyl-L-methionine-dependent methyltransferases"/>
    <property type="match status" value="1"/>
</dbReference>
<keyword evidence="2" id="KW-0489">Methyltransferase</keyword>
<dbReference type="HOGENOM" id="CLU_037990_10_0_4"/>